<dbReference type="Pfam" id="PF07876">
    <property type="entry name" value="Dabb"/>
    <property type="match status" value="1"/>
</dbReference>
<dbReference type="SUPFAM" id="SSF54909">
    <property type="entry name" value="Dimeric alpha+beta barrel"/>
    <property type="match status" value="1"/>
</dbReference>
<sequence length="106" mass="11888">MVDNMLRHAVMLGFKDGTAQSDIDELVRRFAALQDEVPGIEAFEWGVNNSPEGLAHGLTHFFLLSFATEEARDTYLPHPGHAAFAEWTGQFVEHVTVLDYWSRSAP</sequence>
<dbReference type="SMART" id="SM00886">
    <property type="entry name" value="Dabb"/>
    <property type="match status" value="1"/>
</dbReference>
<dbReference type="EMBL" id="VXRY01000420">
    <property type="protein sequence ID" value="MXY34474.1"/>
    <property type="molecule type" value="Genomic_DNA"/>
</dbReference>
<evidence type="ECO:0000259" key="2">
    <source>
        <dbReference type="PROSITE" id="PS51502"/>
    </source>
</evidence>
<dbReference type="AlphaFoldDB" id="A0A6B0Y0D7"/>
<reference evidence="3" key="1">
    <citation type="submission" date="2019-09" db="EMBL/GenBank/DDBJ databases">
        <title>Characterisation of the sponge microbiome using genome-centric metagenomics.</title>
        <authorList>
            <person name="Engelberts J.P."/>
            <person name="Robbins S.J."/>
            <person name="De Goeij J.M."/>
            <person name="Aranda M."/>
            <person name="Bell S.C."/>
            <person name="Webster N.S."/>
        </authorList>
    </citation>
    <scope>NUCLEOTIDE SEQUENCE</scope>
    <source>
        <strain evidence="3">SB0664_bin_43</strain>
    </source>
</reference>
<name>A0A6B0Y0D7_9RHOB</name>
<dbReference type="PANTHER" id="PTHR33178">
    <property type="match status" value="1"/>
</dbReference>
<evidence type="ECO:0000256" key="1">
    <source>
        <dbReference type="ARBA" id="ARBA00011738"/>
    </source>
</evidence>
<gene>
    <name evidence="3" type="ORF">F4Y60_10410</name>
</gene>
<dbReference type="PROSITE" id="PS51502">
    <property type="entry name" value="S_R_A_B_BARREL"/>
    <property type="match status" value="1"/>
</dbReference>
<feature type="domain" description="Stress-response A/B barrel" evidence="2">
    <location>
        <begin position="6"/>
        <end position="100"/>
    </location>
</feature>
<dbReference type="InterPro" id="IPR044662">
    <property type="entry name" value="HS1/DABB1-like"/>
</dbReference>
<accession>A0A6B0Y0D7</accession>
<comment type="subunit">
    <text evidence="1">Homodimer.</text>
</comment>
<dbReference type="InterPro" id="IPR013097">
    <property type="entry name" value="Dabb"/>
</dbReference>
<dbReference type="Gene3D" id="3.30.70.100">
    <property type="match status" value="1"/>
</dbReference>
<protein>
    <submittedName>
        <fullName evidence="3">Dabb family protein</fullName>
    </submittedName>
</protein>
<organism evidence="3">
    <name type="scientific">Boseongicola sp. SB0664_bin_43</name>
    <dbReference type="NCBI Taxonomy" id="2604844"/>
    <lineage>
        <taxon>Bacteria</taxon>
        <taxon>Pseudomonadati</taxon>
        <taxon>Pseudomonadota</taxon>
        <taxon>Alphaproteobacteria</taxon>
        <taxon>Rhodobacterales</taxon>
        <taxon>Paracoccaceae</taxon>
        <taxon>Boseongicola</taxon>
    </lineage>
</organism>
<evidence type="ECO:0000313" key="3">
    <source>
        <dbReference type="EMBL" id="MXY34474.1"/>
    </source>
</evidence>
<proteinExistence type="predicted"/>
<comment type="caution">
    <text evidence="3">The sequence shown here is derived from an EMBL/GenBank/DDBJ whole genome shotgun (WGS) entry which is preliminary data.</text>
</comment>
<dbReference type="InterPro" id="IPR011008">
    <property type="entry name" value="Dimeric_a/b-barrel"/>
</dbReference>
<dbReference type="PANTHER" id="PTHR33178:SF10">
    <property type="entry name" value="STRESS-RESPONSE A_B BARREL DOMAIN-CONTAINING PROTEIN"/>
    <property type="match status" value="1"/>
</dbReference>